<feature type="region of interest" description="Disordered" evidence="1">
    <location>
        <begin position="85"/>
        <end position="173"/>
    </location>
</feature>
<reference evidence="2 3" key="1">
    <citation type="journal article" date="2018" name="Proc. R. Soc. B">
        <title>A non-coding region near Follistatin controls head colour polymorphism in the Gouldian finch.</title>
        <authorList>
            <person name="Toomey M.B."/>
            <person name="Marques C.I."/>
            <person name="Andrade P."/>
            <person name="Araujo P.M."/>
            <person name="Sabatino S."/>
            <person name="Gazda M.A."/>
            <person name="Afonso S."/>
            <person name="Lopes R.J."/>
            <person name="Corbo J.C."/>
            <person name="Carneiro M."/>
        </authorList>
    </citation>
    <scope>NUCLEOTIDE SEQUENCE [LARGE SCALE GENOMIC DNA]</scope>
    <source>
        <strain evidence="2">Red01</strain>
        <tissue evidence="2">Muscle</tissue>
    </source>
</reference>
<name>A0A3L8RYJ2_CHLGU</name>
<comment type="caution">
    <text evidence="2">The sequence shown here is derived from an EMBL/GenBank/DDBJ whole genome shotgun (WGS) entry which is preliminary data.</text>
</comment>
<proteinExistence type="predicted"/>
<dbReference type="AlphaFoldDB" id="A0A3L8RYJ2"/>
<sequence length="173" mass="19930">MVKISMDVFVRVLQPERYDLWKQGKDIAVLDHMKPTALSSPELDAWNETKAELKAKLLRRIGDEEEDNKHRHRTFQLQWQNLTALSSPPTLHSPPREGGVFLESGSHRKRSQPRRHKTEDQKSLGDVMAIETALEDVKVKEELKRGPDLEEEERSKGMEGEGEARPVRSWGEL</sequence>
<dbReference type="OrthoDB" id="9377102at2759"/>
<organism evidence="2 3">
    <name type="scientific">Chloebia gouldiae</name>
    <name type="common">Gouldian finch</name>
    <name type="synonym">Erythrura gouldiae</name>
    <dbReference type="NCBI Taxonomy" id="44316"/>
    <lineage>
        <taxon>Eukaryota</taxon>
        <taxon>Metazoa</taxon>
        <taxon>Chordata</taxon>
        <taxon>Craniata</taxon>
        <taxon>Vertebrata</taxon>
        <taxon>Euteleostomi</taxon>
        <taxon>Archelosauria</taxon>
        <taxon>Archosauria</taxon>
        <taxon>Dinosauria</taxon>
        <taxon>Saurischia</taxon>
        <taxon>Theropoda</taxon>
        <taxon>Coelurosauria</taxon>
        <taxon>Aves</taxon>
        <taxon>Neognathae</taxon>
        <taxon>Neoaves</taxon>
        <taxon>Telluraves</taxon>
        <taxon>Australaves</taxon>
        <taxon>Passeriformes</taxon>
        <taxon>Passeroidea</taxon>
        <taxon>Passeridae</taxon>
        <taxon>Chloebia</taxon>
    </lineage>
</organism>
<evidence type="ECO:0000313" key="2">
    <source>
        <dbReference type="EMBL" id="RLV90962.1"/>
    </source>
</evidence>
<evidence type="ECO:0000313" key="3">
    <source>
        <dbReference type="Proteomes" id="UP000276834"/>
    </source>
</evidence>
<feature type="compositionally biased region" description="Basic residues" evidence="1">
    <location>
        <begin position="107"/>
        <end position="116"/>
    </location>
</feature>
<protein>
    <submittedName>
        <fullName evidence="2">Uncharacterized protein</fullName>
    </submittedName>
</protein>
<dbReference type="Proteomes" id="UP000276834">
    <property type="component" value="Unassembled WGS sequence"/>
</dbReference>
<accession>A0A3L8RYJ2</accession>
<evidence type="ECO:0000256" key="1">
    <source>
        <dbReference type="SAM" id="MobiDB-lite"/>
    </source>
</evidence>
<keyword evidence="3" id="KW-1185">Reference proteome</keyword>
<gene>
    <name evidence="2" type="ORF">DV515_00014269</name>
</gene>
<feature type="compositionally biased region" description="Basic and acidic residues" evidence="1">
    <location>
        <begin position="135"/>
        <end position="166"/>
    </location>
</feature>
<dbReference type="EMBL" id="QUSF01000116">
    <property type="protein sequence ID" value="RLV90962.1"/>
    <property type="molecule type" value="Genomic_DNA"/>
</dbReference>